<reference evidence="2 3" key="1">
    <citation type="submission" date="2021-05" db="EMBL/GenBank/DDBJ databases">
        <title>A Polyphasic approach of four new species of the genus Ohtaekwangia: Ohtaekwangia histidinii sp. nov., Ohtaekwangia cretensis sp. nov., Ohtaekwangia indiensis sp. nov., Ohtaekwangia reichenbachii sp. nov. from diverse environment.</title>
        <authorList>
            <person name="Octaviana S."/>
        </authorList>
    </citation>
    <scope>NUCLEOTIDE SEQUENCE [LARGE SCALE GENOMIC DNA]</scope>
    <source>
        <strain evidence="2 3">PWU5</strain>
    </source>
</reference>
<name>A0AAP2E2F5_9BACT</name>
<evidence type="ECO:0000313" key="2">
    <source>
        <dbReference type="EMBL" id="MBT1710829.1"/>
    </source>
</evidence>
<feature type="chain" id="PRO_5042908863" description="DUF4374 domain-containing protein" evidence="1">
    <location>
        <begin position="25"/>
        <end position="414"/>
    </location>
</feature>
<evidence type="ECO:0000313" key="3">
    <source>
        <dbReference type="Proteomes" id="UP001319080"/>
    </source>
</evidence>
<accession>A0AAP2E2F5</accession>
<dbReference type="AlphaFoldDB" id="A0AAP2E2F5"/>
<keyword evidence="1" id="KW-0732">Signal</keyword>
<keyword evidence="3" id="KW-1185">Reference proteome</keyword>
<evidence type="ECO:0008006" key="4">
    <source>
        <dbReference type="Google" id="ProtNLM"/>
    </source>
</evidence>
<dbReference type="RefSeq" id="WP_254086405.1">
    <property type="nucleotide sequence ID" value="NZ_JAHESE010000026.1"/>
</dbReference>
<sequence length="414" mass="45984">MITMTTKDLFKVLLSGACAMLLLACSDTPDNVAPEDIKKYAVFVTAGNANSEEAYYTLTVDDLNEETVISPVGSGIVADADLYWATIYSAYSNGNFYYTMEGNSVSKRRLEAGKYKEIGNVVGESSAYDLFMMKTLFNTNGLNFISWQTTYNADEEVLENKLFVVDTTGAMTVKSKNPIKFPMPTFDIYDEEGKLIPNEELSLTPSSFAVRNNKLFIGYHYHWLTEVDTAYMLVCDYPSLGNVKILKDTRLGHVSGSWYAASSSFTDDNGDYYFTTVNNDSQYGVLRIKSGATEIDPTYEYDLKELGNLGAAAGDYAGTDHHTYLKNGLAFISSYVIDVRNKKVVKDLNSFGLGTVQKTLETYTENSGNDLYVILKTDDSRWFIAKYDVDKGTLTKGAEIDSGITAVTRISRLK</sequence>
<feature type="signal peptide" evidence="1">
    <location>
        <begin position="1"/>
        <end position="24"/>
    </location>
</feature>
<proteinExistence type="predicted"/>
<dbReference type="EMBL" id="JAHESE010000026">
    <property type="protein sequence ID" value="MBT1710829.1"/>
    <property type="molecule type" value="Genomic_DNA"/>
</dbReference>
<gene>
    <name evidence="2" type="ORF">KK062_21485</name>
</gene>
<comment type="caution">
    <text evidence="2">The sequence shown here is derived from an EMBL/GenBank/DDBJ whole genome shotgun (WGS) entry which is preliminary data.</text>
</comment>
<evidence type="ECO:0000256" key="1">
    <source>
        <dbReference type="SAM" id="SignalP"/>
    </source>
</evidence>
<protein>
    <recommendedName>
        <fullName evidence="4">DUF4374 domain-containing protein</fullName>
    </recommendedName>
</protein>
<organism evidence="2 3">
    <name type="scientific">Dawidia cretensis</name>
    <dbReference type="NCBI Taxonomy" id="2782350"/>
    <lineage>
        <taxon>Bacteria</taxon>
        <taxon>Pseudomonadati</taxon>
        <taxon>Bacteroidota</taxon>
        <taxon>Cytophagia</taxon>
        <taxon>Cytophagales</taxon>
        <taxon>Chryseotaleaceae</taxon>
        <taxon>Dawidia</taxon>
    </lineage>
</organism>
<dbReference type="Proteomes" id="UP001319080">
    <property type="component" value="Unassembled WGS sequence"/>
</dbReference>
<dbReference type="PROSITE" id="PS51257">
    <property type="entry name" value="PROKAR_LIPOPROTEIN"/>
    <property type="match status" value="1"/>
</dbReference>